<accession>A0A4U6VM28</accession>
<feature type="chain" id="PRO_5020440924" evidence="1">
    <location>
        <begin position="21"/>
        <end position="43"/>
    </location>
</feature>
<dbReference type="AlphaFoldDB" id="A0A4U6VM28"/>
<reference evidence="2" key="1">
    <citation type="submission" date="2019-03" db="EMBL/GenBank/DDBJ databases">
        <title>WGS assembly of Setaria viridis.</title>
        <authorList>
            <person name="Huang P."/>
            <person name="Jenkins J."/>
            <person name="Grimwood J."/>
            <person name="Barry K."/>
            <person name="Healey A."/>
            <person name="Mamidi S."/>
            <person name="Sreedasyam A."/>
            <person name="Shu S."/>
            <person name="Feldman M."/>
            <person name="Wu J."/>
            <person name="Yu Y."/>
            <person name="Chen C."/>
            <person name="Johnson J."/>
            <person name="Rokhsar D."/>
            <person name="Baxter I."/>
            <person name="Schmutz J."/>
            <person name="Brutnell T."/>
            <person name="Kellogg E."/>
        </authorList>
    </citation>
    <scope>NUCLEOTIDE SEQUENCE [LARGE SCALE GENOMIC DNA]</scope>
</reference>
<keyword evidence="1" id="KW-0732">Signal</keyword>
<dbReference type="EMBL" id="CM016554">
    <property type="protein sequence ID" value="TKW29714.1"/>
    <property type="molecule type" value="Genomic_DNA"/>
</dbReference>
<sequence>MHFSRTKFSSHHLVGSLMMLAAHMTLVPHGIKMLQCSCINSFS</sequence>
<feature type="signal peptide" evidence="1">
    <location>
        <begin position="1"/>
        <end position="20"/>
    </location>
</feature>
<evidence type="ECO:0000313" key="3">
    <source>
        <dbReference type="Proteomes" id="UP000298652"/>
    </source>
</evidence>
<name>A0A4U6VM28_SETVI</name>
<dbReference type="Gramene" id="TKW29714">
    <property type="protein sequence ID" value="TKW29714"/>
    <property type="gene ID" value="SEVIR_3G414150v2"/>
</dbReference>
<evidence type="ECO:0000313" key="2">
    <source>
        <dbReference type="EMBL" id="TKW29714.1"/>
    </source>
</evidence>
<protein>
    <submittedName>
        <fullName evidence="2">Uncharacterized protein</fullName>
    </submittedName>
</protein>
<gene>
    <name evidence="2" type="ORF">SEVIR_3G414150v2</name>
</gene>
<keyword evidence="3" id="KW-1185">Reference proteome</keyword>
<organism evidence="2 3">
    <name type="scientific">Setaria viridis</name>
    <name type="common">Green bristlegrass</name>
    <name type="synonym">Setaria italica subsp. viridis</name>
    <dbReference type="NCBI Taxonomy" id="4556"/>
    <lineage>
        <taxon>Eukaryota</taxon>
        <taxon>Viridiplantae</taxon>
        <taxon>Streptophyta</taxon>
        <taxon>Embryophyta</taxon>
        <taxon>Tracheophyta</taxon>
        <taxon>Spermatophyta</taxon>
        <taxon>Magnoliopsida</taxon>
        <taxon>Liliopsida</taxon>
        <taxon>Poales</taxon>
        <taxon>Poaceae</taxon>
        <taxon>PACMAD clade</taxon>
        <taxon>Panicoideae</taxon>
        <taxon>Panicodae</taxon>
        <taxon>Paniceae</taxon>
        <taxon>Cenchrinae</taxon>
        <taxon>Setaria</taxon>
    </lineage>
</organism>
<proteinExistence type="predicted"/>
<dbReference type="Proteomes" id="UP000298652">
    <property type="component" value="Chromosome 3"/>
</dbReference>
<evidence type="ECO:0000256" key="1">
    <source>
        <dbReference type="SAM" id="SignalP"/>
    </source>
</evidence>